<dbReference type="Proteomes" id="UP000710849">
    <property type="component" value="Unassembled WGS sequence"/>
</dbReference>
<dbReference type="GO" id="GO:0030686">
    <property type="term" value="C:90S preribosome"/>
    <property type="evidence" value="ECO:0007669"/>
    <property type="project" value="TreeGrafter"/>
</dbReference>
<keyword evidence="3" id="KW-1185">Reference proteome</keyword>
<feature type="compositionally biased region" description="Basic and acidic residues" evidence="1">
    <location>
        <begin position="38"/>
        <end position="53"/>
    </location>
</feature>
<dbReference type="PANTHER" id="PTHR24030">
    <property type="entry name" value="PROTEIN CMSS1"/>
    <property type="match status" value="1"/>
</dbReference>
<dbReference type="Pfam" id="PF14617">
    <property type="entry name" value="CMS1"/>
    <property type="match status" value="1"/>
</dbReference>
<evidence type="ECO:0000313" key="2">
    <source>
        <dbReference type="EMBL" id="KAF7937899.1"/>
    </source>
</evidence>
<dbReference type="RefSeq" id="XP_038731047.1">
    <property type="nucleotide sequence ID" value="XM_038878209.1"/>
</dbReference>
<sequence length="280" mass="31682">MSIENELQDPLIEEVRVPARSGPDTSNKTISKKRKRGGNHDQEGPKEKINEVAKRKKHSSFNDEDIDVEAGLNNAIAKMNDHLIVDYVASQTRRFESDLSSVELEDRYIPVSAVQDTTSWTKPRNLDNLPEFLEKFSDNTTKLWSASKKNGSPHTIIVTAAGLRAADLARAVRKFQTKDVKVAKLFAKHIKLKDSIGFLKSSRTGIAVGTPQRLKDLMDEGSLAVDRLERIVIDASHIDQKKRGILEMKETQIPLTTWLGQKPFRERYEGSKDKLQILFY</sequence>
<evidence type="ECO:0000256" key="1">
    <source>
        <dbReference type="SAM" id="MobiDB-lite"/>
    </source>
</evidence>
<name>A0A9P5ILV3_9HELO</name>
<dbReference type="Gene3D" id="3.40.50.300">
    <property type="entry name" value="P-loop containing nucleotide triphosphate hydrolases"/>
    <property type="match status" value="1"/>
</dbReference>
<dbReference type="GeneID" id="62151283"/>
<dbReference type="EMBL" id="RCSW01000015">
    <property type="protein sequence ID" value="KAF7937899.1"/>
    <property type="molecule type" value="Genomic_DNA"/>
</dbReference>
<evidence type="ECO:0000313" key="3">
    <source>
        <dbReference type="Proteomes" id="UP000710849"/>
    </source>
</evidence>
<protein>
    <recommendedName>
        <fullName evidence="4">Protein CMS1</fullName>
    </recommendedName>
</protein>
<comment type="caution">
    <text evidence="2">The sequence shown here is derived from an EMBL/GenBank/DDBJ whole genome shotgun (WGS) entry which is preliminary data.</text>
</comment>
<proteinExistence type="predicted"/>
<organism evidence="2 3">
    <name type="scientific">Botrytis byssoidea</name>
    <dbReference type="NCBI Taxonomy" id="139641"/>
    <lineage>
        <taxon>Eukaryota</taxon>
        <taxon>Fungi</taxon>
        <taxon>Dikarya</taxon>
        <taxon>Ascomycota</taxon>
        <taxon>Pezizomycotina</taxon>
        <taxon>Leotiomycetes</taxon>
        <taxon>Helotiales</taxon>
        <taxon>Sclerotiniaceae</taxon>
        <taxon>Botrytis</taxon>
    </lineage>
</organism>
<evidence type="ECO:0008006" key="4">
    <source>
        <dbReference type="Google" id="ProtNLM"/>
    </source>
</evidence>
<dbReference type="InterPro" id="IPR027417">
    <property type="entry name" value="P-loop_NTPase"/>
</dbReference>
<gene>
    <name evidence="2" type="ORF">EAE97_007695</name>
</gene>
<feature type="region of interest" description="Disordered" evidence="1">
    <location>
        <begin position="1"/>
        <end position="60"/>
    </location>
</feature>
<dbReference type="AlphaFoldDB" id="A0A9P5ILV3"/>
<dbReference type="GO" id="GO:0005634">
    <property type="term" value="C:nucleus"/>
    <property type="evidence" value="ECO:0007669"/>
    <property type="project" value="TreeGrafter"/>
</dbReference>
<reference evidence="2 3" key="1">
    <citation type="journal article" date="2020" name="Genome Biol. Evol.">
        <title>Comparative genomics of Sclerotiniaceae.</title>
        <authorList>
            <person name="Valero Jimenez C.A."/>
            <person name="Steentjes M."/>
            <person name="Scholten O.E."/>
            <person name="Van Kan J.A.L."/>
        </authorList>
    </citation>
    <scope>NUCLEOTIDE SEQUENCE [LARGE SCALE GENOMIC DNA]</scope>
    <source>
        <strain evidence="2 3">MUCL 94</strain>
    </source>
</reference>
<dbReference type="InterPro" id="IPR032704">
    <property type="entry name" value="Cms1"/>
</dbReference>
<dbReference type="PANTHER" id="PTHR24030:SF0">
    <property type="entry name" value="PROTEIN CMSS1"/>
    <property type="match status" value="1"/>
</dbReference>
<accession>A0A9P5ILV3</accession>